<proteinExistence type="predicted"/>
<dbReference type="HOGENOM" id="CLU_1608002_0_0_9"/>
<dbReference type="STRING" id="1294142.CINTURNW_4625"/>
<protein>
    <submittedName>
        <fullName evidence="1">Uncharacterized protein</fullName>
    </submittedName>
</protein>
<evidence type="ECO:0000313" key="2">
    <source>
        <dbReference type="Proteomes" id="UP000016721"/>
    </source>
</evidence>
<organism evidence="1 2">
    <name type="scientific">Clostridium intestinale URNW</name>
    <dbReference type="NCBI Taxonomy" id="1294142"/>
    <lineage>
        <taxon>Bacteria</taxon>
        <taxon>Bacillati</taxon>
        <taxon>Bacillota</taxon>
        <taxon>Clostridia</taxon>
        <taxon>Eubacteriales</taxon>
        <taxon>Clostridiaceae</taxon>
        <taxon>Clostridium</taxon>
    </lineage>
</organism>
<name>U2NH70_9CLOT</name>
<evidence type="ECO:0000313" key="1">
    <source>
        <dbReference type="EMBL" id="ERK28216.1"/>
    </source>
</evidence>
<dbReference type="OrthoDB" id="2088323at2"/>
<sequence length="165" mass="19337">MARNNTKSFRCSDETLDYIESCDGETFADKVENMALRYVKNLEIRQNRLNMLDKDIERKNDEYYSVLNKINDVKLVLTSLTTINKSLEAITGVLQLAPAAELTEEENVLQFTEQELKIIKVCLYYNRTVMKQRFELEELKDYVDLLDKLNVIEYVKTLDLPKPKL</sequence>
<dbReference type="EMBL" id="APJA01000037">
    <property type="protein sequence ID" value="ERK28216.1"/>
    <property type="molecule type" value="Genomic_DNA"/>
</dbReference>
<dbReference type="PATRIC" id="fig|1294142.3.peg.4763"/>
<comment type="caution">
    <text evidence="1">The sequence shown here is derived from an EMBL/GenBank/DDBJ whole genome shotgun (WGS) entry which is preliminary data.</text>
</comment>
<dbReference type="AlphaFoldDB" id="U2NH70"/>
<dbReference type="Proteomes" id="UP000016721">
    <property type="component" value="Unassembled WGS sequence"/>
</dbReference>
<accession>U2NH70</accession>
<dbReference type="RefSeq" id="WP_021804439.1">
    <property type="nucleotide sequence ID" value="NZ_KI273146.1"/>
</dbReference>
<keyword evidence="2" id="KW-1185">Reference proteome</keyword>
<reference evidence="1 2" key="1">
    <citation type="journal article" date="2013" name="Genome Announc.">
        <title>Draft Genome Sequence of the Hydrogen- and Ethanol-Producing Bacterium Clostridium intestinale Strain URNW.</title>
        <authorList>
            <person name="Lal S."/>
            <person name="Ramachandran U."/>
            <person name="Zhang X."/>
            <person name="Sparling R."/>
            <person name="Levin D.B."/>
        </authorList>
    </citation>
    <scope>NUCLEOTIDE SEQUENCE [LARGE SCALE GENOMIC DNA]</scope>
    <source>
        <strain evidence="1 2">URNW</strain>
    </source>
</reference>
<gene>
    <name evidence="1" type="ORF">CINTURNW_4625</name>
</gene>